<proteinExistence type="predicted"/>
<evidence type="ECO:0000313" key="3">
    <source>
        <dbReference type="Proteomes" id="UP000024816"/>
    </source>
</evidence>
<dbReference type="AlphaFoldDB" id="A0A059FA45"/>
<keyword evidence="3" id="KW-1185">Reference proteome</keyword>
<dbReference type="Proteomes" id="UP000024816">
    <property type="component" value="Unassembled WGS sequence"/>
</dbReference>
<sequence length="304" mass="32409">MKHLVAIITVLGMALSAGADTPEMPACTEGQAVSFEDLAASHKAILFGNYHGTREMPAAFADAVAQAAAGERRVLVALEYPPEWQADLDAVMGAPDELAALDAFSMHHTKDGRTSDAMRNMLLQLRALKLAGADIHVVAADSRRYRTDADKAAVAALDLPESVDRTLSVWDLDLALHTKAACEAVDCDLILMFAGNFHTGLATRPSQVIDPLTGEATSYRAATAGVVLKKFTPVASVMLVHRGGLAHNRVAGRLAIREELPTAPDFVEEDGIYYCTGPDSITHMFSVGLVGPSEDTLAPAFEDR</sequence>
<dbReference type="EMBL" id="ARYJ01000008">
    <property type="protein sequence ID" value="KCZ87418.1"/>
    <property type="molecule type" value="Genomic_DNA"/>
</dbReference>
<dbReference type="STRING" id="1280952.HJA_12800"/>
<feature type="signal peptide" evidence="1">
    <location>
        <begin position="1"/>
        <end position="19"/>
    </location>
</feature>
<dbReference type="PATRIC" id="fig|1280952.3.peg.2560"/>
<comment type="caution">
    <text evidence="2">The sequence shown here is derived from an EMBL/GenBank/DDBJ whole genome shotgun (WGS) entry which is preliminary data.</text>
</comment>
<dbReference type="RefSeq" id="WP_035582920.1">
    <property type="nucleotide sequence ID" value="NZ_ARYJ01000008.1"/>
</dbReference>
<name>A0A059FA45_9PROT</name>
<gene>
    <name evidence="2" type="ORF">HJA_12800</name>
</gene>
<reference evidence="2 3" key="1">
    <citation type="journal article" date="2014" name="Antonie Van Leeuwenhoek">
        <title>Hyphomonas beringensis sp. nov. and Hyphomonas chukchiensis sp. nov., isolated from surface seawater of the Bering Sea and Chukchi Sea.</title>
        <authorList>
            <person name="Li C."/>
            <person name="Lai Q."/>
            <person name="Li G."/>
            <person name="Dong C."/>
            <person name="Wang J."/>
            <person name="Liao Y."/>
            <person name="Shao Z."/>
        </authorList>
    </citation>
    <scope>NUCLEOTIDE SEQUENCE [LARGE SCALE GENOMIC DNA]</scope>
    <source>
        <strain evidence="2 3">VP2</strain>
    </source>
</reference>
<evidence type="ECO:0008006" key="4">
    <source>
        <dbReference type="Google" id="ProtNLM"/>
    </source>
</evidence>
<evidence type="ECO:0000313" key="2">
    <source>
        <dbReference type="EMBL" id="KCZ87418.1"/>
    </source>
</evidence>
<accession>A0A059FA45</accession>
<protein>
    <recommendedName>
        <fullName evidence="4">Lipoprotein</fullName>
    </recommendedName>
</protein>
<evidence type="ECO:0000256" key="1">
    <source>
        <dbReference type="SAM" id="SignalP"/>
    </source>
</evidence>
<organism evidence="2 3">
    <name type="scientific">Hyphomonas jannaschiana VP2</name>
    <dbReference type="NCBI Taxonomy" id="1280952"/>
    <lineage>
        <taxon>Bacteria</taxon>
        <taxon>Pseudomonadati</taxon>
        <taxon>Pseudomonadota</taxon>
        <taxon>Alphaproteobacteria</taxon>
        <taxon>Hyphomonadales</taxon>
        <taxon>Hyphomonadaceae</taxon>
        <taxon>Hyphomonas</taxon>
    </lineage>
</organism>
<feature type="chain" id="PRO_5001577902" description="Lipoprotein" evidence="1">
    <location>
        <begin position="20"/>
        <end position="304"/>
    </location>
</feature>
<dbReference type="OrthoDB" id="1409169at2"/>
<keyword evidence="1" id="KW-0732">Signal</keyword>